<dbReference type="EC" id="5.6.2.4" evidence="13 15"/>
<keyword evidence="5 15" id="KW-0378">Hydrolase</keyword>
<evidence type="ECO:0000256" key="4">
    <source>
        <dbReference type="ARBA" id="ARBA00022763"/>
    </source>
</evidence>
<dbReference type="SMART" id="SM00490">
    <property type="entry name" value="HELICc"/>
    <property type="match status" value="1"/>
</dbReference>
<feature type="domain" description="Helicase ATP-binding" evidence="16">
    <location>
        <begin position="269"/>
        <end position="430"/>
    </location>
</feature>
<comment type="catalytic activity">
    <reaction evidence="12 15">
        <text>Couples ATP hydrolysis with the unwinding of duplex DNA by translocating in the 3'-5' direction.</text>
        <dbReference type="EC" id="5.6.2.4"/>
    </reaction>
</comment>
<keyword evidence="7 15" id="KW-0067">ATP-binding</keyword>
<dbReference type="InterPro" id="IPR004609">
    <property type="entry name" value="ATP-dep_DNA_helicase_RecG"/>
</dbReference>
<evidence type="ECO:0000313" key="19">
    <source>
        <dbReference type="Proteomes" id="UP000095662"/>
    </source>
</evidence>
<evidence type="ECO:0000256" key="7">
    <source>
        <dbReference type="ARBA" id="ARBA00022840"/>
    </source>
</evidence>
<evidence type="ECO:0000256" key="12">
    <source>
        <dbReference type="ARBA" id="ARBA00034617"/>
    </source>
</evidence>
<evidence type="ECO:0000256" key="1">
    <source>
        <dbReference type="ARBA" id="ARBA00007504"/>
    </source>
</evidence>
<evidence type="ECO:0000256" key="3">
    <source>
        <dbReference type="ARBA" id="ARBA00022741"/>
    </source>
</evidence>
<evidence type="ECO:0000313" key="18">
    <source>
        <dbReference type="EMBL" id="CUQ80800.1"/>
    </source>
</evidence>
<keyword evidence="10 15" id="KW-0234">DNA repair</keyword>
<dbReference type="NCBIfam" id="TIGR00643">
    <property type="entry name" value="recG"/>
    <property type="match status" value="1"/>
</dbReference>
<dbReference type="SUPFAM" id="SSF52540">
    <property type="entry name" value="P-loop containing nucleoside triphosphate hydrolases"/>
    <property type="match status" value="2"/>
</dbReference>
<accession>A0A174ZCJ6</accession>
<evidence type="ECO:0000256" key="6">
    <source>
        <dbReference type="ARBA" id="ARBA00022806"/>
    </source>
</evidence>
<evidence type="ECO:0000256" key="5">
    <source>
        <dbReference type="ARBA" id="ARBA00022801"/>
    </source>
</evidence>
<dbReference type="SMART" id="SM00487">
    <property type="entry name" value="DEXDc"/>
    <property type="match status" value="1"/>
</dbReference>
<keyword evidence="9 15" id="KW-0233">DNA recombination</keyword>
<dbReference type="AlphaFoldDB" id="A0A174ZCJ6"/>
<evidence type="ECO:0000256" key="14">
    <source>
        <dbReference type="ARBA" id="ARBA00048988"/>
    </source>
</evidence>
<dbReference type="Pfam" id="PF17191">
    <property type="entry name" value="RecG_wedge"/>
    <property type="match status" value="1"/>
</dbReference>
<evidence type="ECO:0000259" key="16">
    <source>
        <dbReference type="PROSITE" id="PS51192"/>
    </source>
</evidence>
<dbReference type="NCBIfam" id="NF008165">
    <property type="entry name" value="PRK10917.1-3"/>
    <property type="match status" value="1"/>
</dbReference>
<dbReference type="CDD" id="cd17992">
    <property type="entry name" value="DEXHc_RecG"/>
    <property type="match status" value="1"/>
</dbReference>
<dbReference type="GO" id="GO:0006281">
    <property type="term" value="P:DNA repair"/>
    <property type="evidence" value="ECO:0007669"/>
    <property type="project" value="UniProtKB-UniRule"/>
</dbReference>
<evidence type="ECO:0000256" key="9">
    <source>
        <dbReference type="ARBA" id="ARBA00023172"/>
    </source>
</evidence>
<dbReference type="OrthoDB" id="9804325at2"/>
<dbReference type="GO" id="GO:0006310">
    <property type="term" value="P:DNA recombination"/>
    <property type="evidence" value="ECO:0007669"/>
    <property type="project" value="UniProtKB-UniRule"/>
</dbReference>
<dbReference type="Gene3D" id="2.40.50.140">
    <property type="entry name" value="Nucleic acid-binding proteins"/>
    <property type="match status" value="1"/>
</dbReference>
<evidence type="ECO:0000256" key="11">
    <source>
        <dbReference type="ARBA" id="ARBA00023235"/>
    </source>
</evidence>
<keyword evidence="4 15" id="KW-0227">DNA damage</keyword>
<feature type="domain" description="Helicase C-terminal" evidence="17">
    <location>
        <begin position="452"/>
        <end position="608"/>
    </location>
</feature>
<evidence type="ECO:0000256" key="13">
    <source>
        <dbReference type="ARBA" id="ARBA00034808"/>
    </source>
</evidence>
<evidence type="ECO:0000256" key="15">
    <source>
        <dbReference type="RuleBase" id="RU363016"/>
    </source>
</evidence>
<reference evidence="18 19" key="1">
    <citation type="submission" date="2015-09" db="EMBL/GenBank/DDBJ databases">
        <authorList>
            <consortium name="Pathogen Informatics"/>
        </authorList>
    </citation>
    <scope>NUCLEOTIDE SEQUENCE [LARGE SCALE GENOMIC DNA]</scope>
    <source>
        <strain evidence="18 19">2789STDY5834928</strain>
    </source>
</reference>
<dbReference type="GO" id="GO:0043138">
    <property type="term" value="F:3'-5' DNA helicase activity"/>
    <property type="evidence" value="ECO:0007669"/>
    <property type="project" value="UniProtKB-EC"/>
</dbReference>
<dbReference type="PROSITE" id="PS51192">
    <property type="entry name" value="HELICASE_ATP_BIND_1"/>
    <property type="match status" value="1"/>
</dbReference>
<dbReference type="PROSITE" id="PS51194">
    <property type="entry name" value="HELICASE_CTER"/>
    <property type="match status" value="1"/>
</dbReference>
<comment type="catalytic activity">
    <reaction evidence="14 15">
        <text>ATP + H2O = ADP + phosphate + H(+)</text>
        <dbReference type="Rhea" id="RHEA:13065"/>
        <dbReference type="ChEBI" id="CHEBI:15377"/>
        <dbReference type="ChEBI" id="CHEBI:15378"/>
        <dbReference type="ChEBI" id="CHEBI:30616"/>
        <dbReference type="ChEBI" id="CHEBI:43474"/>
        <dbReference type="ChEBI" id="CHEBI:456216"/>
        <dbReference type="EC" id="5.6.2.4"/>
    </reaction>
</comment>
<organism evidence="18 19">
    <name type="scientific">[Eubacterium] siraeum</name>
    <dbReference type="NCBI Taxonomy" id="39492"/>
    <lineage>
        <taxon>Bacteria</taxon>
        <taxon>Bacillati</taxon>
        <taxon>Bacillota</taxon>
        <taxon>Clostridia</taxon>
        <taxon>Eubacteriales</taxon>
        <taxon>Oscillospiraceae</taxon>
        <taxon>Oscillospiraceae incertae sedis</taxon>
    </lineage>
</organism>
<dbReference type="GO" id="GO:0005524">
    <property type="term" value="F:ATP binding"/>
    <property type="evidence" value="ECO:0007669"/>
    <property type="project" value="UniProtKB-KW"/>
</dbReference>
<dbReference type="Gene3D" id="3.40.50.300">
    <property type="entry name" value="P-loop containing nucleotide triphosphate hydrolases"/>
    <property type="match status" value="2"/>
</dbReference>
<dbReference type="CDD" id="cd04488">
    <property type="entry name" value="RecG_wedge_OBF"/>
    <property type="match status" value="1"/>
</dbReference>
<dbReference type="InterPro" id="IPR014001">
    <property type="entry name" value="Helicase_ATP-bd"/>
</dbReference>
<protein>
    <recommendedName>
        <fullName evidence="2 15">ATP-dependent DNA helicase RecG</fullName>
        <ecNumber evidence="13 15">5.6.2.4</ecNumber>
    </recommendedName>
</protein>
<dbReference type="GO" id="GO:0016887">
    <property type="term" value="F:ATP hydrolysis activity"/>
    <property type="evidence" value="ECO:0007669"/>
    <property type="project" value="RHEA"/>
</dbReference>
<dbReference type="SUPFAM" id="SSF50249">
    <property type="entry name" value="Nucleic acid-binding proteins"/>
    <property type="match status" value="1"/>
</dbReference>
<proteinExistence type="inferred from homology"/>
<dbReference type="InterPro" id="IPR045562">
    <property type="entry name" value="RecG_dom3_C"/>
</dbReference>
<dbReference type="Pfam" id="PF00271">
    <property type="entry name" value="Helicase_C"/>
    <property type="match status" value="1"/>
</dbReference>
<dbReference type="InterPro" id="IPR027417">
    <property type="entry name" value="P-loop_NTPase"/>
</dbReference>
<dbReference type="EMBL" id="CZBY01000001">
    <property type="protein sequence ID" value="CUQ80800.1"/>
    <property type="molecule type" value="Genomic_DNA"/>
</dbReference>
<comment type="function">
    <text evidence="15">Plays a critical role in recombination and DNA repair. Helps process Holliday junction intermediates to mature products by catalyzing branch migration. Has replication fork regression activity, unwinds stalled or blocked replication forks to make a HJ that can be resolved. Has a DNA unwinding activity characteristic of a DNA helicase with 3'-5' polarity.</text>
</comment>
<name>A0A174ZCJ6_9FIRM</name>
<dbReference type="PANTHER" id="PTHR47964">
    <property type="entry name" value="ATP-DEPENDENT DNA HELICASE HOMOLOG RECG, CHLOROPLASTIC"/>
    <property type="match status" value="1"/>
</dbReference>
<dbReference type="InterPro" id="IPR047112">
    <property type="entry name" value="RecG/Mfd"/>
</dbReference>
<dbReference type="GO" id="GO:0003677">
    <property type="term" value="F:DNA binding"/>
    <property type="evidence" value="ECO:0007669"/>
    <property type="project" value="UniProtKB-KW"/>
</dbReference>
<keyword evidence="6 15" id="KW-0347">Helicase</keyword>
<evidence type="ECO:0000256" key="8">
    <source>
        <dbReference type="ARBA" id="ARBA00023125"/>
    </source>
</evidence>
<dbReference type="PANTHER" id="PTHR47964:SF1">
    <property type="entry name" value="ATP-DEPENDENT DNA HELICASE HOMOLOG RECG, CHLOROPLASTIC"/>
    <property type="match status" value="1"/>
</dbReference>
<evidence type="ECO:0000256" key="10">
    <source>
        <dbReference type="ARBA" id="ARBA00023204"/>
    </source>
</evidence>
<dbReference type="STRING" id="39492.ERS852540_00117"/>
<keyword evidence="11" id="KW-0413">Isomerase</keyword>
<dbReference type="InterPro" id="IPR012340">
    <property type="entry name" value="NA-bd_OB-fold"/>
</dbReference>
<dbReference type="Pfam" id="PF19833">
    <property type="entry name" value="RecG_dom3_C"/>
    <property type="match status" value="1"/>
</dbReference>
<sequence length="677" mass="75799">MNEIKKIPDSPVCYIKGVGEKRAKLLEKLGITTALQLAEHYPRGYIDFNETTAISDLVNDGENHVVKAIVTKKFPAYYGRINIFKVLVSDGTGDMLITFFNSDYSFTRLKLDNEYCFYGKMAGDFLRKEMNSPVFIDSQDPNKLMPRYSLTTGISQGIMSNCIKNVLRDFTFPEHLTDTLMDKYNLISYDNALRWIHFPENKEQYDKAKYRLTFEELFLLQLGLKSMKNRKKRLAGAPMENKSIDEYYSSLPLTLTGAQIRAISECCDDMQKSVPMNRLLQGDVGSGKTAVAAGAAYFAYLNGYQSTLMAPTEILAKQHYDTLYKFLAPLGVTIALLTGSQTPAQKKQIRQLIADGQIDIAVGTQALIQKSTRFSSLGLVITDEQHRFGVGQRAALGSKGNEPHILVMSATPIPRTLGMIIYGDLDISILDEMPKGRLPIRTYAVDTSYRERLYKFILKYVNNGFQAYIVCPLIEEGVSEKAAATEYINSLQNTCLANVPTGLLHGKMKQADKDAVMQDFKDNKLKVLVATSVIEVGVDVPNAVVMVIENAEQFGLSQLHQLRGRVGRGTEQSHCILVTDNKSDYTKQRMDTMVKTSDGFEIANEDLKLRGPGDFFGSKQHGLPQLKIADIYADLDILKMTGEAADDILRDDSRLEKPENRCYTEMVNNLFENAPNA</sequence>
<keyword evidence="8" id="KW-0238">DNA-binding</keyword>
<dbReference type="Pfam" id="PF00270">
    <property type="entry name" value="DEAD"/>
    <property type="match status" value="1"/>
</dbReference>
<gene>
    <name evidence="18" type="primary">recG</name>
    <name evidence="18" type="ORF">ERS852540_00117</name>
</gene>
<dbReference type="Proteomes" id="UP000095662">
    <property type="component" value="Unassembled WGS sequence"/>
</dbReference>
<comment type="similarity">
    <text evidence="1 15">Belongs to the helicase family. RecG subfamily.</text>
</comment>
<evidence type="ECO:0000256" key="2">
    <source>
        <dbReference type="ARBA" id="ARBA00017846"/>
    </source>
</evidence>
<dbReference type="NCBIfam" id="NF008168">
    <property type="entry name" value="PRK10917.2-2"/>
    <property type="match status" value="1"/>
</dbReference>
<dbReference type="InterPro" id="IPR001650">
    <property type="entry name" value="Helicase_C-like"/>
</dbReference>
<dbReference type="InterPro" id="IPR033454">
    <property type="entry name" value="RecG_wedge"/>
</dbReference>
<keyword evidence="3 15" id="KW-0547">Nucleotide-binding</keyword>
<dbReference type="InterPro" id="IPR011545">
    <property type="entry name" value="DEAD/DEAH_box_helicase_dom"/>
</dbReference>
<evidence type="ECO:0000259" key="17">
    <source>
        <dbReference type="PROSITE" id="PS51194"/>
    </source>
</evidence>